<dbReference type="SUPFAM" id="SSF75217">
    <property type="entry name" value="alpha/beta knot"/>
    <property type="match status" value="1"/>
</dbReference>
<sequence length="265" mass="30600">MGYRRGILYNRDKEVYMMFPFPRYKPLNVVLFLSIFDVENSLLEVTLKLSFILRVTTTFRVNKIYWITDSLNSRKLEKIITDITKYALLPPYLKKYVPISRNLKKVGLMSPLGIPYHFIFKQAVEGEIRLGYKGDFGLNKKLNSSSKTILITDSLKAGYIDYRGFYYTGVKNEFIDFKKVFNFDNLIIASRSGKNPLQAKEQLTNLYNKYGLTLMIGPPTGNLLQRLGKQYLDKSYNFVIKQGVSDIRAEEALAYSLSILNLLLS</sequence>
<gene>
    <name evidence="1" type="ordered locus">Ssol_1779</name>
</gene>
<protein>
    <submittedName>
        <fullName evidence="1">Uncharacterized protein</fullName>
    </submittedName>
</protein>
<accession>D0KTC6</accession>
<reference evidence="1" key="1">
    <citation type="submission" date="2009-10" db="EMBL/GenBank/DDBJ databases">
        <title>Complete sequence of Sulfolobus solfataricus 98/2.</title>
        <authorList>
            <consortium name="US DOE Joint Genome Institute"/>
            <person name="Lucas S."/>
            <person name="Copeland A."/>
            <person name="Lapidus A."/>
            <person name="Glavina del Rio T."/>
            <person name="Tice H."/>
            <person name="Bruce D."/>
            <person name="Goodwin L."/>
            <person name="Pitluck S."/>
            <person name="Munk A.C."/>
            <person name="Brettin T."/>
            <person name="Detter J.C."/>
            <person name="Han C."/>
            <person name="Tapia R."/>
            <person name="Larimer F."/>
            <person name="Land M."/>
            <person name="Hauser L."/>
            <person name="Kyrpides N."/>
            <person name="Ovchinnikova G."/>
            <person name="Mead D."/>
        </authorList>
    </citation>
    <scope>NUCLEOTIDE SEQUENCE [LARGE SCALE GENOMIC DNA]</scope>
    <source>
        <strain evidence="1">98/2</strain>
    </source>
</reference>
<dbReference type="Gene3D" id="2.40.50.140">
    <property type="entry name" value="Nucleic acid-binding proteins"/>
    <property type="match status" value="1"/>
</dbReference>
<organism evidence="1">
    <name type="scientific">Saccharolobus solfataricus (strain 98/2)</name>
    <name type="common">Sulfolobus solfataricus</name>
    <dbReference type="NCBI Taxonomy" id="555311"/>
    <lineage>
        <taxon>Archaea</taxon>
        <taxon>Thermoproteota</taxon>
        <taxon>Thermoprotei</taxon>
        <taxon>Sulfolobales</taxon>
        <taxon>Sulfolobaceae</taxon>
        <taxon>Saccharolobus</taxon>
    </lineage>
</organism>
<dbReference type="Gene3D" id="3.40.1280.10">
    <property type="match status" value="1"/>
</dbReference>
<dbReference type="InterPro" id="IPR003750">
    <property type="entry name" value="Put_MeTrfase-C9orf114-like"/>
</dbReference>
<dbReference type="HOGENOM" id="CLU_1145238_0_0_2"/>
<dbReference type="AlphaFoldDB" id="D0KTC6"/>
<dbReference type="InterPro" id="IPR029028">
    <property type="entry name" value="Alpha/beta_knot_MTases"/>
</dbReference>
<dbReference type="EMBL" id="CP001800">
    <property type="protein sequence ID" value="ACX91995.1"/>
    <property type="molecule type" value="Genomic_DNA"/>
</dbReference>
<proteinExistence type="predicted"/>
<dbReference type="CDD" id="cd18086">
    <property type="entry name" value="HsC9orf114-like"/>
    <property type="match status" value="1"/>
</dbReference>
<dbReference type="InterPro" id="IPR012340">
    <property type="entry name" value="NA-bd_OB-fold"/>
</dbReference>
<dbReference type="InterPro" id="IPR029026">
    <property type="entry name" value="tRNA_m1G_MTases_N"/>
</dbReference>
<dbReference type="Pfam" id="PF02598">
    <property type="entry name" value="Methyltrn_RNA_3"/>
    <property type="match status" value="1"/>
</dbReference>
<name>D0KTC6_SACS9</name>
<dbReference type="KEGG" id="sol:Ssol_1779"/>
<evidence type="ECO:0000313" key="1">
    <source>
        <dbReference type="EMBL" id="ACX91995.1"/>
    </source>
</evidence>